<gene>
    <name evidence="2" type="ORF">Pan14r_48870</name>
</gene>
<dbReference type="AlphaFoldDB" id="A0A5C5YA72"/>
<reference evidence="2 3" key="1">
    <citation type="submission" date="2019-02" db="EMBL/GenBank/DDBJ databases">
        <title>Deep-cultivation of Planctomycetes and their phenomic and genomic characterization uncovers novel biology.</title>
        <authorList>
            <person name="Wiegand S."/>
            <person name="Jogler M."/>
            <person name="Boedeker C."/>
            <person name="Pinto D."/>
            <person name="Vollmers J."/>
            <person name="Rivas-Marin E."/>
            <person name="Kohn T."/>
            <person name="Peeters S.H."/>
            <person name="Heuer A."/>
            <person name="Rast P."/>
            <person name="Oberbeckmann S."/>
            <person name="Bunk B."/>
            <person name="Jeske O."/>
            <person name="Meyerdierks A."/>
            <person name="Storesund J.E."/>
            <person name="Kallscheuer N."/>
            <person name="Luecker S."/>
            <person name="Lage O.M."/>
            <person name="Pohl T."/>
            <person name="Merkel B.J."/>
            <person name="Hornburger P."/>
            <person name="Mueller R.-W."/>
            <person name="Bruemmer F."/>
            <person name="Labrenz M."/>
            <person name="Spormann A.M."/>
            <person name="Op Den Camp H."/>
            <person name="Overmann J."/>
            <person name="Amann R."/>
            <person name="Jetten M.S.M."/>
            <person name="Mascher T."/>
            <person name="Medema M.H."/>
            <person name="Devos D.P."/>
            <person name="Kaster A.-K."/>
            <person name="Ovreas L."/>
            <person name="Rohde M."/>
            <person name="Galperin M.Y."/>
            <person name="Jogler C."/>
        </authorList>
    </citation>
    <scope>NUCLEOTIDE SEQUENCE [LARGE SCALE GENOMIC DNA]</scope>
    <source>
        <strain evidence="2 3">Pan14r</strain>
    </source>
</reference>
<keyword evidence="1" id="KW-1133">Transmembrane helix</keyword>
<dbReference type="RefSeq" id="WP_145292978.1">
    <property type="nucleotide sequence ID" value="NZ_CP036319.1"/>
</dbReference>
<feature type="transmembrane region" description="Helical" evidence="1">
    <location>
        <begin position="140"/>
        <end position="158"/>
    </location>
</feature>
<dbReference type="Proteomes" id="UP000317238">
    <property type="component" value="Unassembled WGS sequence"/>
</dbReference>
<dbReference type="EMBL" id="SJPL01000001">
    <property type="protein sequence ID" value="TWT72567.1"/>
    <property type="molecule type" value="Genomic_DNA"/>
</dbReference>
<feature type="transmembrane region" description="Helical" evidence="1">
    <location>
        <begin position="12"/>
        <end position="34"/>
    </location>
</feature>
<organism evidence="2 3">
    <name type="scientific">Crateriforma conspicua</name>
    <dbReference type="NCBI Taxonomy" id="2527996"/>
    <lineage>
        <taxon>Bacteria</taxon>
        <taxon>Pseudomonadati</taxon>
        <taxon>Planctomycetota</taxon>
        <taxon>Planctomycetia</taxon>
        <taxon>Planctomycetales</taxon>
        <taxon>Planctomycetaceae</taxon>
        <taxon>Crateriforma</taxon>
    </lineage>
</organism>
<evidence type="ECO:0000313" key="3">
    <source>
        <dbReference type="Proteomes" id="UP000317238"/>
    </source>
</evidence>
<feature type="transmembrane region" description="Helical" evidence="1">
    <location>
        <begin position="80"/>
        <end position="102"/>
    </location>
</feature>
<protein>
    <recommendedName>
        <fullName evidence="4">VanZ like family protein</fullName>
    </recommendedName>
</protein>
<feature type="transmembrane region" description="Helical" evidence="1">
    <location>
        <begin position="46"/>
        <end position="68"/>
    </location>
</feature>
<name>A0A5C5YA72_9PLAN</name>
<accession>A0A5C5YA72</accession>
<proteinExistence type="predicted"/>
<evidence type="ECO:0000313" key="2">
    <source>
        <dbReference type="EMBL" id="TWT72567.1"/>
    </source>
</evidence>
<keyword evidence="3" id="KW-1185">Reference proteome</keyword>
<keyword evidence="1" id="KW-0472">Membrane</keyword>
<feature type="transmembrane region" description="Helical" evidence="1">
    <location>
        <begin position="114"/>
        <end position="134"/>
    </location>
</feature>
<comment type="caution">
    <text evidence="2">The sequence shown here is derived from an EMBL/GenBank/DDBJ whole genome shotgun (WGS) entry which is preliminary data.</text>
</comment>
<evidence type="ECO:0008006" key="4">
    <source>
        <dbReference type="Google" id="ProtNLM"/>
    </source>
</evidence>
<evidence type="ECO:0000256" key="1">
    <source>
        <dbReference type="SAM" id="Phobius"/>
    </source>
</evidence>
<dbReference type="OrthoDB" id="255861at2"/>
<keyword evidence="1" id="KW-0812">Transmembrane</keyword>
<sequence length="339" mass="37900">METTAPMDRLPIVSLIRAISVGVLVVIAVVGLLLMPVPMDSRASSALGDLVHAPLFGGLALGTLVFLGRLWPIGGRSQHVWIRLLIVATAWFLFGATMEVVQQWAGRTGRLHDALANGWGIVAGCSLYVLLRQWDQPYRWRWVVGCLGLAVFAMFLAWKDPVAELLDFARVRTQFPRLASFESPRGLARWHCDDCHVEHSTRGVTDGQQSMKVVFSVSPHPAATLIDVPADWSGFDTLELDVRVDDESASESFDFVLKVIDQHHADYHADTFRRTWRLTRGQQTHLVIHRDEVIAGPDDRDLDASRIKFLSLQVLQPDQPTVLYVDRIGLQFDSNPSPH</sequence>
<dbReference type="Gene3D" id="2.60.120.430">
    <property type="entry name" value="Galactose-binding lectin"/>
    <property type="match status" value="1"/>
</dbReference>